<protein>
    <submittedName>
        <fullName evidence="1">Uncharacterized protein</fullName>
    </submittedName>
</protein>
<keyword evidence="2" id="KW-1185">Reference proteome</keyword>
<name>A0A0B7HX86_9FLAO</name>
<sequence>MKKFCFIFALLGVFACSEDENMTADYFKAQQRDSRFFGKWKAVNPNTLEEQITSFYSEYTEEGVFDLIDRETGEKHERVRYYYTKENTLYVLHPGAGFKVSASVSEYKYKFSDDNNILIIQTLEEYRKGDKGEFFKRK</sequence>
<proteinExistence type="predicted"/>
<dbReference type="RefSeq" id="WP_042343552.1">
    <property type="nucleotide sequence ID" value="NZ_CDOI01000076.1"/>
</dbReference>
<accession>A0A0B7HX86</accession>
<dbReference type="PROSITE" id="PS51257">
    <property type="entry name" value="PROKAR_LIPOPROTEIN"/>
    <property type="match status" value="1"/>
</dbReference>
<dbReference type="EMBL" id="CDOI01000076">
    <property type="protein sequence ID" value="CEN44271.1"/>
    <property type="molecule type" value="Genomic_DNA"/>
</dbReference>
<organism evidence="1 2">
    <name type="scientific">Capnocytophaga canis</name>
    <dbReference type="NCBI Taxonomy" id="1848903"/>
    <lineage>
        <taxon>Bacteria</taxon>
        <taxon>Pseudomonadati</taxon>
        <taxon>Bacteroidota</taxon>
        <taxon>Flavobacteriia</taxon>
        <taxon>Flavobacteriales</taxon>
        <taxon>Flavobacteriaceae</taxon>
        <taxon>Capnocytophaga</taxon>
    </lineage>
</organism>
<evidence type="ECO:0000313" key="1">
    <source>
        <dbReference type="EMBL" id="CEN44271.1"/>
    </source>
</evidence>
<evidence type="ECO:0000313" key="2">
    <source>
        <dbReference type="Proteomes" id="UP000045051"/>
    </source>
</evidence>
<gene>
    <name evidence="1" type="ORF">CCAND38_1670001</name>
</gene>
<dbReference type="AlphaFoldDB" id="A0A0B7HX86"/>
<reference evidence="1 2" key="1">
    <citation type="submission" date="2015-01" db="EMBL/GenBank/DDBJ databases">
        <authorList>
            <person name="Xiang T."/>
            <person name="Song Y."/>
            <person name="Huang L."/>
            <person name="Wang B."/>
            <person name="Wu P."/>
        </authorList>
    </citation>
    <scope>NUCLEOTIDE SEQUENCE [LARGE SCALE GENOMIC DNA]</scope>
    <source>
        <strain evidence="1 2">CcD38</strain>
    </source>
</reference>
<dbReference type="Proteomes" id="UP000045051">
    <property type="component" value="Unassembled WGS sequence"/>
</dbReference>